<proteinExistence type="predicted"/>
<keyword evidence="2" id="KW-0614">Plasmid</keyword>
<gene>
    <name evidence="2" type="ordered locus">pQBR0311</name>
</gene>
<reference evidence="2 3" key="1">
    <citation type="journal article" date="2007" name="ISME J.">
        <title>Sequence-based analysis of pQBR103; a representative of a unique, transfer-proficient mega plasmid resident in the microbial community of sugar beet.</title>
        <authorList>
            <person name="Tett A."/>
            <person name="Spiers A.J."/>
            <person name="Crossman L.C."/>
            <person name="Ager D."/>
            <person name="Ciric L."/>
            <person name="Dow J.M."/>
            <person name="Fry J.C."/>
            <person name="Harris D."/>
            <person name="Lilley A."/>
            <person name="Oliver A."/>
            <person name="Parkhill J."/>
            <person name="Quail M.A."/>
            <person name="Rainey P.B."/>
            <person name="Saunders N.J."/>
            <person name="Seeger K."/>
            <person name="Snyder L.A.S."/>
            <person name="Squares R."/>
            <person name="Thomas C.M."/>
            <person name="Turner S.L."/>
            <person name="Zhang X.-X."/>
            <person name="Field D."/>
            <person name="Bailey M.J."/>
        </authorList>
    </citation>
    <scope>NUCLEOTIDE SEQUENCE [LARGE SCALE GENOMIC DNA]</scope>
    <source>
        <strain evidence="2 3">SBW25</strain>
    </source>
</reference>
<dbReference type="PANTHER" id="PTHR43968:SF6">
    <property type="entry name" value="GLUTATHIONE S-TRANSFERASE OMEGA"/>
    <property type="match status" value="1"/>
</dbReference>
<dbReference type="Proteomes" id="UP000002332">
    <property type="component" value="Plasmid pQBR103"/>
</dbReference>
<dbReference type="Gene3D" id="1.20.1050.10">
    <property type="match status" value="1"/>
</dbReference>
<dbReference type="GO" id="GO:0005737">
    <property type="term" value="C:cytoplasm"/>
    <property type="evidence" value="ECO:0007669"/>
    <property type="project" value="TreeGrafter"/>
</dbReference>
<dbReference type="AlphaFoldDB" id="A4V732"/>
<dbReference type="InterPro" id="IPR036282">
    <property type="entry name" value="Glutathione-S-Trfase_C_sf"/>
</dbReference>
<dbReference type="InterPro" id="IPR050983">
    <property type="entry name" value="GST_Omega/HSP26"/>
</dbReference>
<dbReference type="InterPro" id="IPR036249">
    <property type="entry name" value="Thioredoxin-like_sf"/>
</dbReference>
<dbReference type="InterPro" id="IPR010987">
    <property type="entry name" value="Glutathione-S-Trfase_C-like"/>
</dbReference>
<protein>
    <submittedName>
        <fullName evidence="2">Stringent starvation protein A</fullName>
    </submittedName>
</protein>
<organism evidence="2 3">
    <name type="scientific">Pseudomonas fluorescens (strain SBW25)</name>
    <dbReference type="NCBI Taxonomy" id="216595"/>
    <lineage>
        <taxon>Bacteria</taxon>
        <taxon>Pseudomonadati</taxon>
        <taxon>Pseudomonadota</taxon>
        <taxon>Gammaproteobacteria</taxon>
        <taxon>Pseudomonadales</taxon>
        <taxon>Pseudomonadaceae</taxon>
        <taxon>Pseudomonas</taxon>
    </lineage>
</organism>
<evidence type="ECO:0000313" key="2">
    <source>
        <dbReference type="EMBL" id="CAM96343.1"/>
    </source>
</evidence>
<dbReference type="EMBL" id="AM235768">
    <property type="protein sequence ID" value="CAM96343.1"/>
    <property type="molecule type" value="Genomic_DNA"/>
</dbReference>
<geneLocation type="plasmid" evidence="2 3">
    <name>pQBR103</name>
</geneLocation>
<dbReference type="PANTHER" id="PTHR43968">
    <property type="match status" value="1"/>
</dbReference>
<dbReference type="Gene3D" id="3.40.30.10">
    <property type="entry name" value="Glutaredoxin"/>
    <property type="match status" value="1"/>
</dbReference>
<name>A4V732_PSEFS</name>
<dbReference type="SUPFAM" id="SSF47616">
    <property type="entry name" value="GST C-terminal domain-like"/>
    <property type="match status" value="1"/>
</dbReference>
<feature type="domain" description="GST C-terminal" evidence="1">
    <location>
        <begin position="78"/>
        <end position="216"/>
    </location>
</feature>
<accession>A4V732</accession>
<dbReference type="PROSITE" id="PS50405">
    <property type="entry name" value="GST_CTER"/>
    <property type="match status" value="1"/>
</dbReference>
<evidence type="ECO:0000259" key="1">
    <source>
        <dbReference type="PROSITE" id="PS50405"/>
    </source>
</evidence>
<evidence type="ECO:0000313" key="3">
    <source>
        <dbReference type="Proteomes" id="UP000002332"/>
    </source>
</evidence>
<dbReference type="SUPFAM" id="SSF52833">
    <property type="entry name" value="Thioredoxin-like"/>
    <property type="match status" value="1"/>
</dbReference>
<sequence>MAHTRAFNIHPSAKQSGATQMSISSTTKLFTSASCVQSHIVRFAAEVKGLEYIELDMAQHADLALSVDVVESPALSDRNVTTGELDIIIEYIDEQHPQPPLLPANTASRAIYRKQVRSFHKQLFPLLDAAKEGDAAAQTSMRKYLQQMDSMVQGYAYFASNEISVMDVTIGPWLWAAKQAGLSLKTFRDLSAYADRLFALRSFQASLGHKSENAAA</sequence>